<organism evidence="4 5">
    <name type="scientific">Paralvinella palmiformis</name>
    <dbReference type="NCBI Taxonomy" id="53620"/>
    <lineage>
        <taxon>Eukaryota</taxon>
        <taxon>Metazoa</taxon>
        <taxon>Spiralia</taxon>
        <taxon>Lophotrochozoa</taxon>
        <taxon>Annelida</taxon>
        <taxon>Polychaeta</taxon>
        <taxon>Sedentaria</taxon>
        <taxon>Canalipalpata</taxon>
        <taxon>Terebellida</taxon>
        <taxon>Terebelliformia</taxon>
        <taxon>Alvinellidae</taxon>
        <taxon>Paralvinella</taxon>
    </lineage>
</organism>
<keyword evidence="5" id="KW-1185">Reference proteome</keyword>
<evidence type="ECO:0000313" key="5">
    <source>
        <dbReference type="Proteomes" id="UP001208570"/>
    </source>
</evidence>
<protein>
    <submittedName>
        <fullName evidence="4">Uncharacterized protein</fullName>
    </submittedName>
</protein>
<feature type="signal peptide" evidence="3">
    <location>
        <begin position="1"/>
        <end position="17"/>
    </location>
</feature>
<name>A0AAD9JHR4_9ANNE</name>
<evidence type="ECO:0000313" key="4">
    <source>
        <dbReference type="EMBL" id="KAK2153408.1"/>
    </source>
</evidence>
<evidence type="ECO:0000256" key="3">
    <source>
        <dbReference type="SAM" id="SignalP"/>
    </source>
</evidence>
<keyword evidence="2" id="KW-0472">Membrane</keyword>
<proteinExistence type="predicted"/>
<dbReference type="AlphaFoldDB" id="A0AAD9JHR4"/>
<gene>
    <name evidence="4" type="ORF">LSH36_298g03012</name>
</gene>
<dbReference type="EMBL" id="JAODUP010000298">
    <property type="protein sequence ID" value="KAK2153408.1"/>
    <property type="molecule type" value="Genomic_DNA"/>
</dbReference>
<comment type="caution">
    <text evidence="4">The sequence shown here is derived from an EMBL/GenBank/DDBJ whole genome shotgun (WGS) entry which is preliminary data.</text>
</comment>
<evidence type="ECO:0000256" key="2">
    <source>
        <dbReference type="SAM" id="Phobius"/>
    </source>
</evidence>
<keyword evidence="3" id="KW-0732">Signal</keyword>
<accession>A0AAD9JHR4</accession>
<keyword evidence="2" id="KW-0812">Transmembrane</keyword>
<sequence length="207" mass="23575">MIRELSIFFLILDVVSAECYYLEVEHAYNYEVNGVYYIYDYDLDCEGRNIYRHIDRELYLYHIDGWWVVHHQYCTEEGVIYGLVRGHDSSWTPELIIEIWEEHVSGHWNVNLLFDVDCYYGPSALPTIAVICISIACFLVAVAIIALPIVLCLRHGETSRSNTPEPAPSQPDNVTFVELTSVSPDQPPPYEPPPSESVLLSAGGMKS</sequence>
<evidence type="ECO:0000256" key="1">
    <source>
        <dbReference type="SAM" id="MobiDB-lite"/>
    </source>
</evidence>
<feature type="compositionally biased region" description="Pro residues" evidence="1">
    <location>
        <begin position="185"/>
        <end position="195"/>
    </location>
</feature>
<dbReference type="Proteomes" id="UP001208570">
    <property type="component" value="Unassembled WGS sequence"/>
</dbReference>
<reference evidence="4" key="1">
    <citation type="journal article" date="2023" name="Mol. Biol. Evol.">
        <title>Third-Generation Sequencing Reveals the Adaptive Role of the Epigenome in Three Deep-Sea Polychaetes.</title>
        <authorList>
            <person name="Perez M."/>
            <person name="Aroh O."/>
            <person name="Sun Y."/>
            <person name="Lan Y."/>
            <person name="Juniper S.K."/>
            <person name="Young C.R."/>
            <person name="Angers B."/>
            <person name="Qian P.Y."/>
        </authorList>
    </citation>
    <scope>NUCLEOTIDE SEQUENCE</scope>
    <source>
        <strain evidence="4">P08H-3</strain>
    </source>
</reference>
<feature type="transmembrane region" description="Helical" evidence="2">
    <location>
        <begin position="128"/>
        <end position="153"/>
    </location>
</feature>
<feature type="region of interest" description="Disordered" evidence="1">
    <location>
        <begin position="180"/>
        <end position="207"/>
    </location>
</feature>
<feature type="chain" id="PRO_5042040998" evidence="3">
    <location>
        <begin position="18"/>
        <end position="207"/>
    </location>
</feature>
<keyword evidence="2" id="KW-1133">Transmembrane helix</keyword>